<accession>A0A4V2JY20</accession>
<protein>
    <submittedName>
        <fullName evidence="2">Uncharacterized protein</fullName>
    </submittedName>
</protein>
<proteinExistence type="predicted"/>
<evidence type="ECO:0000256" key="1">
    <source>
        <dbReference type="SAM" id="MobiDB-lite"/>
    </source>
</evidence>
<dbReference type="VEuPathDB" id="MicrosporidiaDB:CWI38_0277p0020"/>
<sequence length="86" mass="10072">MKDDDNNEYKFLESLKNSERQMLEGATCPCCDKYYSNYNSVNKSSRHRNKSRRSITPPGSRNGETFSTDLFVVFYETRLETTAELR</sequence>
<evidence type="ECO:0000313" key="2">
    <source>
        <dbReference type="EMBL" id="TBU17633.1"/>
    </source>
</evidence>
<feature type="compositionally biased region" description="Basic residues" evidence="1">
    <location>
        <begin position="44"/>
        <end position="53"/>
    </location>
</feature>
<dbReference type="EMBL" id="PITK01000277">
    <property type="protein sequence ID" value="TBU17633.1"/>
    <property type="molecule type" value="Genomic_DNA"/>
</dbReference>
<evidence type="ECO:0000313" key="3">
    <source>
        <dbReference type="Proteomes" id="UP000292282"/>
    </source>
</evidence>
<keyword evidence="3" id="KW-1185">Reference proteome</keyword>
<name>A0A4V2JY20_9MICR</name>
<dbReference type="AlphaFoldDB" id="A0A4V2JY20"/>
<feature type="region of interest" description="Disordered" evidence="1">
    <location>
        <begin position="40"/>
        <end position="65"/>
    </location>
</feature>
<reference evidence="2 3" key="1">
    <citation type="submission" date="2017-12" db="EMBL/GenBank/DDBJ databases">
        <authorList>
            <person name="Pombert J.-F."/>
            <person name="Haag K.L."/>
            <person name="Ebert D."/>
        </authorList>
    </citation>
    <scope>NUCLEOTIDE SEQUENCE [LARGE SCALE GENOMIC DNA]</scope>
    <source>
        <strain evidence="2">IL-G-3</strain>
    </source>
</reference>
<comment type="caution">
    <text evidence="2">The sequence shown here is derived from an EMBL/GenBank/DDBJ whole genome shotgun (WGS) entry which is preliminary data.</text>
</comment>
<organism evidence="2 3">
    <name type="scientific">Hamiltosporidium tvaerminnensis</name>
    <dbReference type="NCBI Taxonomy" id="1176355"/>
    <lineage>
        <taxon>Eukaryota</taxon>
        <taxon>Fungi</taxon>
        <taxon>Fungi incertae sedis</taxon>
        <taxon>Microsporidia</taxon>
        <taxon>Dubosqiidae</taxon>
        <taxon>Hamiltosporidium</taxon>
    </lineage>
</organism>
<gene>
    <name evidence="2" type="ORF">CWI38_0277p0020</name>
</gene>
<dbReference type="Proteomes" id="UP000292282">
    <property type="component" value="Unassembled WGS sequence"/>
</dbReference>